<reference evidence="14 15" key="1">
    <citation type="submission" date="2019-02" db="EMBL/GenBank/DDBJ databases">
        <title>Prokaryotic population dynamics and viral predation in marine succession experiment using metagenomics: the confinement effect.</title>
        <authorList>
            <person name="Haro-Moreno J.M."/>
            <person name="Rodriguez-Valera F."/>
            <person name="Lopez-Perez M."/>
        </authorList>
    </citation>
    <scope>NUCLEOTIDE SEQUENCE [LARGE SCALE GENOMIC DNA]</scope>
    <source>
        <strain evidence="14">MED-G158</strain>
    </source>
</reference>
<evidence type="ECO:0000256" key="11">
    <source>
        <dbReference type="ARBA" id="ARBA00023098"/>
    </source>
</evidence>
<dbReference type="InterPro" id="IPR003758">
    <property type="entry name" value="LpxK"/>
</dbReference>
<evidence type="ECO:0000313" key="15">
    <source>
        <dbReference type="Proteomes" id="UP000320404"/>
    </source>
</evidence>
<evidence type="ECO:0000256" key="3">
    <source>
        <dbReference type="ARBA" id="ARBA00012071"/>
    </source>
</evidence>
<name>A0A520RUW0_9GAMM</name>
<dbReference type="Pfam" id="PF02606">
    <property type="entry name" value="LpxK"/>
    <property type="match status" value="1"/>
</dbReference>
<evidence type="ECO:0000256" key="2">
    <source>
        <dbReference type="ARBA" id="ARBA00004870"/>
    </source>
</evidence>
<evidence type="ECO:0000256" key="1">
    <source>
        <dbReference type="ARBA" id="ARBA00002274"/>
    </source>
</evidence>
<keyword evidence="7 13" id="KW-0808">Transferase</keyword>
<dbReference type="PANTHER" id="PTHR42724:SF1">
    <property type="entry name" value="TETRAACYLDISACCHARIDE 4'-KINASE, MITOCHONDRIAL-RELATED"/>
    <property type="match status" value="1"/>
</dbReference>
<keyword evidence="5 13" id="KW-0444">Lipid biosynthesis</keyword>
<evidence type="ECO:0000256" key="8">
    <source>
        <dbReference type="ARBA" id="ARBA00022741"/>
    </source>
</evidence>
<comment type="pathway">
    <text evidence="2 13">Glycolipid biosynthesis; lipid IV(A) biosynthesis; lipid IV(A) from (3R)-3-hydroxytetradecanoyl-[acyl-carrier-protein] and UDP-N-acetyl-alpha-D-glucosamine: step 6/6.</text>
</comment>
<evidence type="ECO:0000256" key="6">
    <source>
        <dbReference type="ARBA" id="ARBA00022556"/>
    </source>
</evidence>
<dbReference type="GO" id="GO:0009245">
    <property type="term" value="P:lipid A biosynthetic process"/>
    <property type="evidence" value="ECO:0007669"/>
    <property type="project" value="UniProtKB-UniRule"/>
</dbReference>
<evidence type="ECO:0000313" key="14">
    <source>
        <dbReference type="EMBL" id="RZO74043.1"/>
    </source>
</evidence>
<dbReference type="Proteomes" id="UP000320404">
    <property type="component" value="Unassembled WGS sequence"/>
</dbReference>
<keyword evidence="6 13" id="KW-0441">Lipid A biosynthesis</keyword>
<dbReference type="CDD" id="cd01983">
    <property type="entry name" value="SIMIBI"/>
    <property type="match status" value="1"/>
</dbReference>
<evidence type="ECO:0000256" key="5">
    <source>
        <dbReference type="ARBA" id="ARBA00022516"/>
    </source>
</evidence>
<evidence type="ECO:0000256" key="10">
    <source>
        <dbReference type="ARBA" id="ARBA00022840"/>
    </source>
</evidence>
<keyword evidence="11 13" id="KW-0443">Lipid metabolism</keyword>
<dbReference type="AlphaFoldDB" id="A0A520RUW0"/>
<dbReference type="SUPFAM" id="SSF52540">
    <property type="entry name" value="P-loop containing nucleoside triphosphate hydrolases"/>
    <property type="match status" value="1"/>
</dbReference>
<evidence type="ECO:0000256" key="7">
    <source>
        <dbReference type="ARBA" id="ARBA00022679"/>
    </source>
</evidence>
<evidence type="ECO:0000256" key="13">
    <source>
        <dbReference type="HAMAP-Rule" id="MF_00409"/>
    </source>
</evidence>
<proteinExistence type="inferred from homology"/>
<gene>
    <name evidence="13" type="primary">lpxK</name>
    <name evidence="14" type="ORF">EVA69_06285</name>
</gene>
<dbReference type="UniPathway" id="UPA00359">
    <property type="reaction ID" value="UER00482"/>
</dbReference>
<comment type="caution">
    <text evidence="14">The sequence shown here is derived from an EMBL/GenBank/DDBJ whole genome shotgun (WGS) entry which is preliminary data.</text>
</comment>
<evidence type="ECO:0000256" key="9">
    <source>
        <dbReference type="ARBA" id="ARBA00022777"/>
    </source>
</evidence>
<dbReference type="GO" id="GO:0005886">
    <property type="term" value="C:plasma membrane"/>
    <property type="evidence" value="ECO:0007669"/>
    <property type="project" value="TreeGrafter"/>
</dbReference>
<organism evidence="14 15">
    <name type="scientific">OM182 bacterium</name>
    <dbReference type="NCBI Taxonomy" id="2510334"/>
    <lineage>
        <taxon>Bacteria</taxon>
        <taxon>Pseudomonadati</taxon>
        <taxon>Pseudomonadota</taxon>
        <taxon>Gammaproteobacteria</taxon>
        <taxon>OMG group</taxon>
        <taxon>OM182 clade</taxon>
    </lineage>
</organism>
<sequence length="336" mass="36672">MDFLIKAWYSKSPWLLLLWPLSLLVQLLAGLRKASLQKGQATQLVCPVIVIGNITAGGTGKTPLLIALASHLKAQGFKPGIISRGYKSAPSVYPLMVTEETPANIAGDEPGLIARKTKCPVVIDPKRMNALNHLIENAQVDVVLSDDGLQHYPLPRSFEICVVDGARLFGNGLCLPAGPLRESISRIREVDAVVLNGQPSESQAALEGAYIMSLQPKFLKHMQSGDKKPFAGAPFKMGTKIQAVAGIGNPGRFFALLDALPYPVTAFPFPDHYQYRRADFSSPPFDANQPIVMTEKDGIKCESFTDVRLWTLDIAVKVPEELLETVSSHVRDFGRN</sequence>
<comment type="catalytic activity">
    <reaction evidence="13">
        <text>a lipid A disaccharide + ATP = a lipid IVA + ADP + H(+)</text>
        <dbReference type="Rhea" id="RHEA:67840"/>
        <dbReference type="ChEBI" id="CHEBI:15378"/>
        <dbReference type="ChEBI" id="CHEBI:30616"/>
        <dbReference type="ChEBI" id="CHEBI:176343"/>
        <dbReference type="ChEBI" id="CHEBI:176425"/>
        <dbReference type="ChEBI" id="CHEBI:456216"/>
        <dbReference type="EC" id="2.7.1.130"/>
    </reaction>
</comment>
<dbReference type="GO" id="GO:0009244">
    <property type="term" value="P:lipopolysaccharide core region biosynthetic process"/>
    <property type="evidence" value="ECO:0007669"/>
    <property type="project" value="TreeGrafter"/>
</dbReference>
<protein>
    <recommendedName>
        <fullName evidence="4 13">Tetraacyldisaccharide 4'-kinase</fullName>
        <ecNumber evidence="3 13">2.7.1.130</ecNumber>
    </recommendedName>
    <alternativeName>
        <fullName evidence="12 13">Lipid A 4'-kinase</fullName>
    </alternativeName>
</protein>
<evidence type="ECO:0000256" key="4">
    <source>
        <dbReference type="ARBA" id="ARBA00016436"/>
    </source>
</evidence>
<dbReference type="NCBIfam" id="TIGR00682">
    <property type="entry name" value="lpxK"/>
    <property type="match status" value="1"/>
</dbReference>
<dbReference type="HAMAP" id="MF_00409">
    <property type="entry name" value="LpxK"/>
    <property type="match status" value="1"/>
</dbReference>
<accession>A0A520RUW0</accession>
<dbReference type="EC" id="2.7.1.130" evidence="3 13"/>
<dbReference type="EMBL" id="SHAH01000111">
    <property type="protein sequence ID" value="RZO74043.1"/>
    <property type="molecule type" value="Genomic_DNA"/>
</dbReference>
<comment type="similarity">
    <text evidence="13">Belongs to the LpxK family.</text>
</comment>
<keyword evidence="8 13" id="KW-0547">Nucleotide-binding</keyword>
<dbReference type="InterPro" id="IPR027417">
    <property type="entry name" value="P-loop_NTPase"/>
</dbReference>
<comment type="function">
    <text evidence="1 13">Transfers the gamma-phosphate of ATP to the 4'-position of a tetraacyldisaccharide 1-phosphate intermediate (termed DS-1-P) to form tetraacyldisaccharide 1,4'-bis-phosphate (lipid IVA).</text>
</comment>
<dbReference type="PANTHER" id="PTHR42724">
    <property type="entry name" value="TETRAACYLDISACCHARIDE 4'-KINASE"/>
    <property type="match status" value="1"/>
</dbReference>
<keyword evidence="9 13" id="KW-0418">Kinase</keyword>
<dbReference type="GO" id="GO:0005524">
    <property type="term" value="F:ATP binding"/>
    <property type="evidence" value="ECO:0007669"/>
    <property type="project" value="UniProtKB-UniRule"/>
</dbReference>
<dbReference type="GO" id="GO:0009029">
    <property type="term" value="F:lipid-A 4'-kinase activity"/>
    <property type="evidence" value="ECO:0007669"/>
    <property type="project" value="UniProtKB-UniRule"/>
</dbReference>
<evidence type="ECO:0000256" key="12">
    <source>
        <dbReference type="ARBA" id="ARBA00029757"/>
    </source>
</evidence>
<feature type="binding site" evidence="13">
    <location>
        <begin position="55"/>
        <end position="62"/>
    </location>
    <ligand>
        <name>ATP</name>
        <dbReference type="ChEBI" id="CHEBI:30616"/>
    </ligand>
</feature>
<keyword evidence="10 13" id="KW-0067">ATP-binding</keyword>